<accession>A0ABR8NM73</accession>
<name>A0ABR8NM73_9MICO</name>
<keyword evidence="3" id="KW-1185">Reference proteome</keyword>
<organism evidence="2 3">
    <name type="scientific">Microbacterium helvum</name>
    <dbReference type="NCBI Taxonomy" id="2773713"/>
    <lineage>
        <taxon>Bacteria</taxon>
        <taxon>Bacillati</taxon>
        <taxon>Actinomycetota</taxon>
        <taxon>Actinomycetes</taxon>
        <taxon>Micrococcales</taxon>
        <taxon>Microbacteriaceae</taxon>
        <taxon>Microbacterium</taxon>
    </lineage>
</organism>
<dbReference type="EMBL" id="JACXZS010000005">
    <property type="protein sequence ID" value="MBD3941760.1"/>
    <property type="molecule type" value="Genomic_DNA"/>
</dbReference>
<reference evidence="2 3" key="1">
    <citation type="submission" date="2020-09" db="EMBL/GenBank/DDBJ databases">
        <title>Isolation and identification of active actinomycetes.</title>
        <authorList>
            <person name="Li X."/>
        </authorList>
    </citation>
    <scope>NUCLEOTIDE SEQUENCE [LARGE SCALE GENOMIC DNA]</scope>
    <source>
        <strain evidence="2 3">NEAU-LLC</strain>
    </source>
</reference>
<evidence type="ECO:0000256" key="1">
    <source>
        <dbReference type="SAM" id="SignalP"/>
    </source>
</evidence>
<comment type="caution">
    <text evidence="2">The sequence shown here is derived from an EMBL/GenBank/DDBJ whole genome shotgun (WGS) entry which is preliminary data.</text>
</comment>
<evidence type="ECO:0000313" key="2">
    <source>
        <dbReference type="EMBL" id="MBD3941760.1"/>
    </source>
</evidence>
<dbReference type="Proteomes" id="UP000598426">
    <property type="component" value="Unassembled WGS sequence"/>
</dbReference>
<proteinExistence type="predicted"/>
<gene>
    <name evidence="2" type="ORF">IF188_08655</name>
</gene>
<sequence>MFAALGLVPLLLTSTACAAEPESPIEPPPQNRSEWTMPLDEFVSNDAHLRDYAEALLERDCYAEHGIEWLVPWQPTDVGAGPSFSAGEHRLFTSTLATEFGYHTAPNTYNGVSEWREFVARASEIANTTPDFGSIMDDCQARSRKALPTPSNEALYYATEAALTLSAQAETDEAVAQPGKEWAACMSSKGYDGVPTNPLEWPSDALEEQWQVGIPGSTPAPDEIAMATADADCAESSGWSEAFYQANWSRQIDFIAENADRLVRIRSELKDDKRRLLRAVAENAPTK</sequence>
<dbReference type="RefSeq" id="WP_191171393.1">
    <property type="nucleotide sequence ID" value="NZ_JACXZS010000005.1"/>
</dbReference>
<keyword evidence="1" id="KW-0732">Signal</keyword>
<evidence type="ECO:0000313" key="3">
    <source>
        <dbReference type="Proteomes" id="UP000598426"/>
    </source>
</evidence>
<protein>
    <submittedName>
        <fullName evidence="2">Uncharacterized protein</fullName>
    </submittedName>
</protein>
<feature type="signal peptide" evidence="1">
    <location>
        <begin position="1"/>
        <end position="18"/>
    </location>
</feature>
<feature type="chain" id="PRO_5045203694" evidence="1">
    <location>
        <begin position="19"/>
        <end position="287"/>
    </location>
</feature>